<dbReference type="Proteomes" id="UP000033423">
    <property type="component" value="Unassembled WGS sequence"/>
</dbReference>
<evidence type="ECO:0000313" key="1">
    <source>
        <dbReference type="EMBL" id="KJU87690.1"/>
    </source>
</evidence>
<comment type="caution">
    <text evidence="1">The sequence shown here is derived from an EMBL/GenBank/DDBJ whole genome shotgun (WGS) entry which is preliminary data.</text>
</comment>
<organism evidence="1 2">
    <name type="scientific">Candidatus Magnetobacterium bavaricum</name>
    <dbReference type="NCBI Taxonomy" id="29290"/>
    <lineage>
        <taxon>Bacteria</taxon>
        <taxon>Pseudomonadati</taxon>
        <taxon>Nitrospirota</taxon>
        <taxon>Thermodesulfovibrionia</taxon>
        <taxon>Thermodesulfovibrionales</taxon>
        <taxon>Candidatus Magnetobacteriaceae</taxon>
        <taxon>Candidatus Magnetobacterium</taxon>
    </lineage>
</organism>
<dbReference type="EMBL" id="LACI01000053">
    <property type="protein sequence ID" value="KJU87690.1"/>
    <property type="molecule type" value="Genomic_DNA"/>
</dbReference>
<protein>
    <submittedName>
        <fullName evidence="1">Uncharacterized protein</fullName>
    </submittedName>
</protein>
<accession>A0A0F3H0M5</accession>
<sequence>MCQQVIGDSLYHHFKFFDGVCHIPFFHIYLAQGYPGTHVVRMLFDTVLEHLNGILYHVNLLVFLRKGDIQF</sequence>
<name>A0A0F3H0M5_9BACT</name>
<reference evidence="1 2" key="1">
    <citation type="submission" date="2015-02" db="EMBL/GenBank/DDBJ databases">
        <title>Single-cell genomics of uncultivated deep-branching MTB reveals a conserved set of magnetosome genes.</title>
        <authorList>
            <person name="Kolinko S."/>
            <person name="Richter M."/>
            <person name="Glockner F.O."/>
            <person name="Brachmann A."/>
            <person name="Schuler D."/>
        </authorList>
    </citation>
    <scope>NUCLEOTIDE SEQUENCE [LARGE SCALE GENOMIC DNA]</scope>
    <source>
        <strain evidence="1">TM-1</strain>
    </source>
</reference>
<dbReference type="AlphaFoldDB" id="A0A0F3H0M5"/>
<gene>
    <name evidence="1" type="ORF">MBAV_000118</name>
</gene>
<evidence type="ECO:0000313" key="2">
    <source>
        <dbReference type="Proteomes" id="UP000033423"/>
    </source>
</evidence>
<keyword evidence="2" id="KW-1185">Reference proteome</keyword>
<proteinExistence type="predicted"/>